<evidence type="ECO:0000256" key="4">
    <source>
        <dbReference type="ARBA" id="ARBA00022980"/>
    </source>
</evidence>
<dbReference type="GO" id="GO:0003735">
    <property type="term" value="F:structural constituent of ribosome"/>
    <property type="evidence" value="ECO:0007669"/>
    <property type="project" value="TreeGrafter"/>
</dbReference>
<name>A0A8H3KY65_9GLOM</name>
<evidence type="ECO:0000256" key="7">
    <source>
        <dbReference type="SAM" id="MobiDB-lite"/>
    </source>
</evidence>
<keyword evidence="4" id="KW-0689">Ribosomal protein</keyword>
<dbReference type="GO" id="GO:0042274">
    <property type="term" value="P:ribosomal small subunit biogenesis"/>
    <property type="evidence" value="ECO:0007669"/>
    <property type="project" value="TreeGrafter"/>
</dbReference>
<evidence type="ECO:0000256" key="6">
    <source>
        <dbReference type="PROSITE-ProRule" id="PRU00182"/>
    </source>
</evidence>
<dbReference type="InterPro" id="IPR022801">
    <property type="entry name" value="Ribosomal_uS4"/>
</dbReference>
<dbReference type="GO" id="GO:0019843">
    <property type="term" value="F:rRNA binding"/>
    <property type="evidence" value="ECO:0007669"/>
    <property type="project" value="UniProtKB-KW"/>
</dbReference>
<dbReference type="PROSITE" id="PS50889">
    <property type="entry name" value="S4"/>
    <property type="match status" value="1"/>
</dbReference>
<comment type="caution">
    <text evidence="9">The sequence shown here is derived from an EMBL/GenBank/DDBJ whole genome shotgun (WGS) entry which is preliminary data.</text>
</comment>
<dbReference type="SUPFAM" id="SSF55174">
    <property type="entry name" value="Alpha-L RNA-binding motif"/>
    <property type="match status" value="1"/>
</dbReference>
<dbReference type="Gene3D" id="3.10.290.10">
    <property type="entry name" value="RNA-binding S4 domain"/>
    <property type="match status" value="1"/>
</dbReference>
<dbReference type="InterPro" id="IPR018079">
    <property type="entry name" value="Ribosomal_uS4_CS"/>
</dbReference>
<evidence type="ECO:0000256" key="5">
    <source>
        <dbReference type="ARBA" id="ARBA00023274"/>
    </source>
</evidence>
<comment type="similarity">
    <text evidence="1">Belongs to the universal ribosomal protein uS4 family.</text>
</comment>
<dbReference type="PANTHER" id="PTHR11831:SF4">
    <property type="entry name" value="SMALL RIBOSOMAL SUBUNIT PROTEIN US4M"/>
    <property type="match status" value="1"/>
</dbReference>
<reference evidence="9" key="1">
    <citation type="submission" date="2019-10" db="EMBL/GenBank/DDBJ databases">
        <title>Conservation and host-specific expression of non-tandemly repeated heterogenous ribosome RNA gene in arbuscular mycorrhizal fungi.</title>
        <authorList>
            <person name="Maeda T."/>
            <person name="Kobayashi Y."/>
            <person name="Nakagawa T."/>
            <person name="Ezawa T."/>
            <person name="Yamaguchi K."/>
            <person name="Bino T."/>
            <person name="Nishimoto Y."/>
            <person name="Shigenobu S."/>
            <person name="Kawaguchi M."/>
        </authorList>
    </citation>
    <scope>NUCLEOTIDE SEQUENCE</scope>
    <source>
        <strain evidence="9">HR1</strain>
    </source>
</reference>
<sequence length="249" mass="28915">MRKPKDSFSRGLIRMSWSKKNLFIIHQRGDRLPRSQNRTLFQQKWQAKKDTRAYHGAQLNEQQFRRLFEPKLPTSNIKDQKEEKHPSVSVLTYASLERRLDFIVFRSCFASSIWAARQIIIHGKVNVNGKKVSVPSHLAKDGDIISINPLAVPYLTEPMTPKGLTFKPIPYMQPFLFIPEYLEVNFNTCSTVFLRNPISRPGRSEIPSPFPPGIHSLAHEYYVERIKKKKGLEKKKKSKREEMPNVNAN</sequence>
<accession>A0A8H3KY65</accession>
<dbReference type="InterPro" id="IPR036986">
    <property type="entry name" value="S4_RNA-bd_sf"/>
</dbReference>
<dbReference type="Gene3D" id="1.10.1050.10">
    <property type="entry name" value="Ribosomal Protein S4 Delta 41, Chain A, domain 1"/>
    <property type="match status" value="1"/>
</dbReference>
<feature type="region of interest" description="Disordered" evidence="7">
    <location>
        <begin position="229"/>
        <end position="249"/>
    </location>
</feature>
<organism evidence="9 10">
    <name type="scientific">Rhizophagus clarus</name>
    <dbReference type="NCBI Taxonomy" id="94130"/>
    <lineage>
        <taxon>Eukaryota</taxon>
        <taxon>Fungi</taxon>
        <taxon>Fungi incertae sedis</taxon>
        <taxon>Mucoromycota</taxon>
        <taxon>Glomeromycotina</taxon>
        <taxon>Glomeromycetes</taxon>
        <taxon>Glomerales</taxon>
        <taxon>Glomeraceae</taxon>
        <taxon>Rhizophagus</taxon>
    </lineage>
</organism>
<evidence type="ECO:0000313" key="9">
    <source>
        <dbReference type="EMBL" id="GES75512.1"/>
    </source>
</evidence>
<evidence type="ECO:0000256" key="2">
    <source>
        <dbReference type="ARBA" id="ARBA00022730"/>
    </source>
</evidence>
<dbReference type="OrthoDB" id="3356781at2759"/>
<dbReference type="PROSITE" id="PS00632">
    <property type="entry name" value="RIBOSOMAL_S4"/>
    <property type="match status" value="1"/>
</dbReference>
<dbReference type="Pfam" id="PF01479">
    <property type="entry name" value="S4"/>
    <property type="match status" value="1"/>
</dbReference>
<evidence type="ECO:0000259" key="8">
    <source>
        <dbReference type="SMART" id="SM00363"/>
    </source>
</evidence>
<dbReference type="GO" id="GO:0005763">
    <property type="term" value="C:mitochondrial small ribosomal subunit"/>
    <property type="evidence" value="ECO:0007669"/>
    <property type="project" value="TreeGrafter"/>
</dbReference>
<feature type="domain" description="RNA-binding S4" evidence="8">
    <location>
        <begin position="98"/>
        <end position="156"/>
    </location>
</feature>
<protein>
    <submittedName>
        <fullName evidence="9">Alpha-L RNA-binding motif-containing protein</fullName>
    </submittedName>
</protein>
<evidence type="ECO:0000256" key="1">
    <source>
        <dbReference type="ARBA" id="ARBA00007465"/>
    </source>
</evidence>
<keyword evidence="2 6" id="KW-0699">rRNA-binding</keyword>
<proteinExistence type="inferred from homology"/>
<dbReference type="SMART" id="SM00363">
    <property type="entry name" value="S4"/>
    <property type="match status" value="1"/>
</dbReference>
<dbReference type="PANTHER" id="PTHR11831">
    <property type="entry name" value="30S 40S RIBOSOMAL PROTEIN"/>
    <property type="match status" value="1"/>
</dbReference>
<evidence type="ECO:0000313" key="10">
    <source>
        <dbReference type="Proteomes" id="UP000615446"/>
    </source>
</evidence>
<keyword evidence="3 6" id="KW-0694">RNA-binding</keyword>
<evidence type="ECO:0000256" key="3">
    <source>
        <dbReference type="ARBA" id="ARBA00022884"/>
    </source>
</evidence>
<dbReference type="Proteomes" id="UP000615446">
    <property type="component" value="Unassembled WGS sequence"/>
</dbReference>
<dbReference type="AlphaFoldDB" id="A0A8H3KY65"/>
<keyword evidence="5" id="KW-0687">Ribonucleoprotein</keyword>
<feature type="compositionally biased region" description="Basic residues" evidence="7">
    <location>
        <begin position="229"/>
        <end position="238"/>
    </location>
</feature>
<gene>
    <name evidence="9" type="ORF">RCL2_000294200</name>
</gene>
<dbReference type="InterPro" id="IPR002942">
    <property type="entry name" value="S4_RNA-bd"/>
</dbReference>
<dbReference type="CDD" id="cd00165">
    <property type="entry name" value="S4"/>
    <property type="match status" value="1"/>
</dbReference>
<dbReference type="EMBL" id="BLAL01000016">
    <property type="protein sequence ID" value="GES75512.1"/>
    <property type="molecule type" value="Genomic_DNA"/>
</dbReference>